<protein>
    <recommendedName>
        <fullName evidence="4">Calx-beta domain-containing protein</fullName>
    </recommendedName>
</protein>
<evidence type="ECO:0000256" key="1">
    <source>
        <dbReference type="SAM" id="SignalP"/>
    </source>
</evidence>
<name>A0A839F433_9GAMM</name>
<feature type="chain" id="PRO_5032428532" description="Calx-beta domain-containing protein" evidence="1">
    <location>
        <begin position="20"/>
        <end position="906"/>
    </location>
</feature>
<dbReference type="SUPFAM" id="SSF63829">
    <property type="entry name" value="Calcium-dependent phosphotriesterase"/>
    <property type="match status" value="1"/>
</dbReference>
<keyword evidence="3" id="KW-1185">Reference proteome</keyword>
<gene>
    <name evidence="2" type="ORF">FHW12_001152</name>
</gene>
<dbReference type="EMBL" id="JACGXL010000001">
    <property type="protein sequence ID" value="MBA8886961.1"/>
    <property type="molecule type" value="Genomic_DNA"/>
</dbReference>
<dbReference type="Proteomes" id="UP000550401">
    <property type="component" value="Unassembled WGS sequence"/>
</dbReference>
<dbReference type="Gene3D" id="2.60.40.2030">
    <property type="match status" value="1"/>
</dbReference>
<reference evidence="2 3" key="1">
    <citation type="submission" date="2020-07" db="EMBL/GenBank/DDBJ databases">
        <title>Genomic Encyclopedia of Type Strains, Phase IV (KMG-V): Genome sequencing to study the core and pangenomes of soil and plant-associated prokaryotes.</title>
        <authorList>
            <person name="Whitman W."/>
        </authorList>
    </citation>
    <scope>NUCLEOTIDE SEQUENCE [LARGE SCALE GENOMIC DNA]</scope>
    <source>
        <strain evidence="2 3">RH2WT43</strain>
    </source>
</reference>
<keyword evidence="1" id="KW-0732">Signal</keyword>
<organism evidence="2 3">
    <name type="scientific">Dokdonella fugitiva</name>
    <dbReference type="NCBI Taxonomy" id="328517"/>
    <lineage>
        <taxon>Bacteria</taxon>
        <taxon>Pseudomonadati</taxon>
        <taxon>Pseudomonadota</taxon>
        <taxon>Gammaproteobacteria</taxon>
        <taxon>Lysobacterales</taxon>
        <taxon>Rhodanobacteraceae</taxon>
        <taxon>Dokdonella</taxon>
    </lineage>
</organism>
<proteinExistence type="predicted"/>
<dbReference type="Gene3D" id="2.130.10.10">
    <property type="entry name" value="YVTN repeat-like/Quinoprotein amine dehydrogenase"/>
    <property type="match status" value="1"/>
</dbReference>
<sequence length="906" mass="94197">MARTLATLLLLLLPLSATAATCTWNTPSGNWSVASNWSGCADSAGPSTRAPGSGDIAVLANGTADLDVSPTVAEFELGNNGLLSVVGGTKTFDVTSKLRFAGGHATTVLGTNQLLLHLHADASGSLLAPTTLENAVFFENSGTLTLGSTSGVALTLLVASEVRNMPGATITIAGGNSRLYLDGSSQLVNNAGATLTIGGNTTLGRATPAFNGAIVQNLGTMVVNGPGTLDMPLGGNFSALQQYGDLAVHNATIVCSQTATDKCSFRDANGQPAPAITRLDNAVLDLGGAAVTYSLGDVSTLAGTGTVQGSIIARGRIAPGALAGAPYGTLVVSGGVTVQETGILDFDLGGSASGSYDRIQAGGAVSAGFPTLYDGQGRLVIRLAGGYAPALGAVVPVMTYASVAAGASFYRVDANYVLDYAARFAPTALEVFPAPRITIGDASVVEGATGTTPMGFAIRLSQATTQAVTVEVRNRDGTAVTGVSPSGDYLFPADYVFTFAPGEVLKTQVYPVNGDGVVEGDESFAVDVYRNKVANAAIGNGIPGSPTATGTILSDELAPGTRFVLVGKDNGTSGRKIRRYTTSGTYIDDWDDRMTNAFGHIVTGMCFAPNGDVLATRFAWPGPVLYSRFGAVLDEDFTRHPLGNATYANHESCVFDRLGNVYIGQAGASSSPDDQVPVLKFDRYGTRLDTFVLPTGPRGTDWVDLAGDQCTLYYTSEDTDVRRYNTCTHSVLPPFASGLTPPYCYALRIRPNREVMVACQEAVHRLSAQGVNLQTYTRTSIGETDPTGLFAMNLDPDGTSFWTAGASSGNVYHVDISSGAVIASFNSGQGGVAGLAVYDELHDDVIFSDGFDPPPTLLPIVAKREPLPEVDCEGELRFWPEVRDMPPFVPAWMSLVVVRGEAGCED</sequence>
<feature type="signal peptide" evidence="1">
    <location>
        <begin position="1"/>
        <end position="19"/>
    </location>
</feature>
<dbReference type="InterPro" id="IPR038081">
    <property type="entry name" value="CalX-like_sf"/>
</dbReference>
<evidence type="ECO:0000313" key="2">
    <source>
        <dbReference type="EMBL" id="MBA8886961.1"/>
    </source>
</evidence>
<dbReference type="InterPro" id="IPR015943">
    <property type="entry name" value="WD40/YVTN_repeat-like_dom_sf"/>
</dbReference>
<dbReference type="RefSeq" id="WP_182529991.1">
    <property type="nucleotide sequence ID" value="NZ_JACGXL010000001.1"/>
</dbReference>
<evidence type="ECO:0008006" key="4">
    <source>
        <dbReference type="Google" id="ProtNLM"/>
    </source>
</evidence>
<dbReference type="SUPFAM" id="SSF141072">
    <property type="entry name" value="CalX-like"/>
    <property type="match status" value="1"/>
</dbReference>
<comment type="caution">
    <text evidence="2">The sequence shown here is derived from an EMBL/GenBank/DDBJ whole genome shotgun (WGS) entry which is preliminary data.</text>
</comment>
<accession>A0A839F433</accession>
<dbReference type="AlphaFoldDB" id="A0A839F433"/>
<evidence type="ECO:0000313" key="3">
    <source>
        <dbReference type="Proteomes" id="UP000550401"/>
    </source>
</evidence>